<dbReference type="InterPro" id="IPR001849">
    <property type="entry name" value="PH_domain"/>
</dbReference>
<dbReference type="Gene3D" id="2.30.29.30">
    <property type="entry name" value="Pleckstrin-homology domain (PH domain)/Phosphotyrosine-binding domain (PTB)"/>
    <property type="match status" value="1"/>
</dbReference>
<dbReference type="EMBL" id="KV922881">
    <property type="protein sequence ID" value="PIN88613.1"/>
    <property type="molecule type" value="Genomic_DNA"/>
</dbReference>
<dbReference type="SUPFAM" id="SSF50729">
    <property type="entry name" value="PH domain-like"/>
    <property type="match status" value="1"/>
</dbReference>
<sequence length="105" mass="11907">MDASVVAAAAAVTEISLFKVLTYMYRSRSLRYYESRTDTECKGEIDLAEVESIYTGTPTLGAPKNVDERSFFDVKTTRRVYNFCATDPFLAQQWIDRIQNCLSDA</sequence>
<evidence type="ECO:0000259" key="2">
    <source>
        <dbReference type="SMART" id="SM00233"/>
    </source>
</evidence>
<dbReference type="InterPro" id="IPR011993">
    <property type="entry name" value="PH-like_dom_sf"/>
</dbReference>
<accession>A0A2G9NC16</accession>
<keyword evidence="1" id="KW-0472">Membrane</keyword>
<name>A0A2G9NC16_AQUCT</name>
<keyword evidence="1" id="KW-1133">Transmembrane helix</keyword>
<dbReference type="Proteomes" id="UP000228934">
    <property type="component" value="Unassembled WGS sequence"/>
</dbReference>
<proteinExistence type="predicted"/>
<dbReference type="OrthoDB" id="74314at2759"/>
<reference evidence="4" key="1">
    <citation type="journal article" date="2017" name="Nat. Commun.">
        <title>The North American bullfrog draft genome provides insight into hormonal regulation of long noncoding RNA.</title>
        <authorList>
            <person name="Hammond S.A."/>
            <person name="Warren R.L."/>
            <person name="Vandervalk B.P."/>
            <person name="Kucuk E."/>
            <person name="Khan H."/>
            <person name="Gibb E.A."/>
            <person name="Pandoh P."/>
            <person name="Kirk H."/>
            <person name="Zhao Y."/>
            <person name="Jones M."/>
            <person name="Mungall A.J."/>
            <person name="Coope R."/>
            <person name="Pleasance S."/>
            <person name="Moore R.A."/>
            <person name="Holt R.A."/>
            <person name="Round J.M."/>
            <person name="Ohora S."/>
            <person name="Walle B.V."/>
            <person name="Veldhoen N."/>
            <person name="Helbing C.C."/>
            <person name="Birol I."/>
        </authorList>
    </citation>
    <scope>NUCLEOTIDE SEQUENCE [LARGE SCALE GENOMIC DNA]</scope>
</reference>
<evidence type="ECO:0000313" key="4">
    <source>
        <dbReference type="Proteomes" id="UP000228934"/>
    </source>
</evidence>
<evidence type="ECO:0000313" key="3">
    <source>
        <dbReference type="EMBL" id="PIN88613.1"/>
    </source>
</evidence>
<organism evidence="3 4">
    <name type="scientific">Aquarana catesbeiana</name>
    <name type="common">American bullfrog</name>
    <name type="synonym">Rana catesbeiana</name>
    <dbReference type="NCBI Taxonomy" id="8400"/>
    <lineage>
        <taxon>Eukaryota</taxon>
        <taxon>Metazoa</taxon>
        <taxon>Chordata</taxon>
        <taxon>Craniata</taxon>
        <taxon>Vertebrata</taxon>
        <taxon>Euteleostomi</taxon>
        <taxon>Amphibia</taxon>
        <taxon>Batrachia</taxon>
        <taxon>Anura</taxon>
        <taxon>Neobatrachia</taxon>
        <taxon>Ranoidea</taxon>
        <taxon>Ranidae</taxon>
        <taxon>Aquarana</taxon>
    </lineage>
</organism>
<keyword evidence="1" id="KW-0812">Transmembrane</keyword>
<dbReference type="Pfam" id="PF00169">
    <property type="entry name" value="PH"/>
    <property type="match status" value="1"/>
</dbReference>
<dbReference type="SMART" id="SM00233">
    <property type="entry name" value="PH"/>
    <property type="match status" value="1"/>
</dbReference>
<feature type="transmembrane region" description="Helical" evidence="1">
    <location>
        <begin position="6"/>
        <end position="25"/>
    </location>
</feature>
<protein>
    <recommendedName>
        <fullName evidence="2">PH domain-containing protein</fullName>
    </recommendedName>
</protein>
<dbReference type="AlphaFoldDB" id="A0A2G9NC16"/>
<gene>
    <name evidence="3" type="ORF">AB205_0206330</name>
</gene>
<feature type="domain" description="PH" evidence="2">
    <location>
        <begin position="6"/>
        <end position="105"/>
    </location>
</feature>
<keyword evidence="4" id="KW-1185">Reference proteome</keyword>
<evidence type="ECO:0000256" key="1">
    <source>
        <dbReference type="SAM" id="Phobius"/>
    </source>
</evidence>